<proteinExistence type="predicted"/>
<evidence type="ECO:0000313" key="2">
    <source>
        <dbReference type="Proteomes" id="UP000531594"/>
    </source>
</evidence>
<reference evidence="1 2" key="1">
    <citation type="submission" date="2020-08" db="EMBL/GenBank/DDBJ databases">
        <title>Genomic Encyclopedia of Type Strains, Phase IV (KMG-IV): sequencing the most valuable type-strain genomes for metagenomic binning, comparative biology and taxonomic classification.</title>
        <authorList>
            <person name="Goeker M."/>
        </authorList>
    </citation>
    <scope>NUCLEOTIDE SEQUENCE [LARGE SCALE GENOMIC DNA]</scope>
    <source>
        <strain evidence="1 2">DSM 5391</strain>
    </source>
</reference>
<name>A0A7X0HVT1_9BACI</name>
<dbReference type="EMBL" id="JACHGK010000029">
    <property type="protein sequence ID" value="MBB6447795.1"/>
    <property type="molecule type" value="Genomic_DNA"/>
</dbReference>
<evidence type="ECO:0000313" key="1">
    <source>
        <dbReference type="EMBL" id="MBB6447795.1"/>
    </source>
</evidence>
<dbReference type="Proteomes" id="UP000531594">
    <property type="component" value="Unassembled WGS sequence"/>
</dbReference>
<protein>
    <submittedName>
        <fullName evidence="1">Uncharacterized protein</fullName>
    </submittedName>
</protein>
<sequence length="309" mass="35176">MSIAISFYSTLDEKLINKIGFSTQPLQASYLNEDNEEIEVSLEQLEGQEKTYQIIDPKVQWDPDVHNLSIYQEVNIENPGFLFGYGGLVSNNSKLGLAFRWYSKDSAQRKIYPFDTIKSEELHINTCLDVDILKGTLRGRVTFEIILYLVNAGSDIHNIVPGTVLGVLDSIDLLFDGDSSMFPIVEVKEPHKPLWWVICDFDDPMYDRFDEDNVAIVLNAAHKQSRNLKIEKGIGSSPLLLEIIASGLQIILEKVKSMGDWEQILNNESEHGSIGEAIYYFINTFNWNTSSPEKLAKSIREDFDKRFLL</sequence>
<keyword evidence="2" id="KW-1185">Reference proteome</keyword>
<gene>
    <name evidence="1" type="ORF">HNR53_004505</name>
</gene>
<accession>A0A7X0HVT1</accession>
<dbReference type="AlphaFoldDB" id="A0A7X0HVT1"/>
<organism evidence="1 2">
    <name type="scientific">Bacillus benzoevorans</name>
    <dbReference type="NCBI Taxonomy" id="1456"/>
    <lineage>
        <taxon>Bacteria</taxon>
        <taxon>Bacillati</taxon>
        <taxon>Bacillota</taxon>
        <taxon>Bacilli</taxon>
        <taxon>Bacillales</taxon>
        <taxon>Bacillaceae</taxon>
        <taxon>Bacillus</taxon>
    </lineage>
</organism>
<dbReference type="RefSeq" id="WP_184530081.1">
    <property type="nucleotide sequence ID" value="NZ_JACHGK010000029.1"/>
</dbReference>
<comment type="caution">
    <text evidence="1">The sequence shown here is derived from an EMBL/GenBank/DDBJ whole genome shotgun (WGS) entry which is preliminary data.</text>
</comment>